<accession>A0A4P9Y7F7</accession>
<dbReference type="EMBL" id="KZ987872">
    <property type="protein sequence ID" value="RKP14181.1"/>
    <property type="molecule type" value="Genomic_DNA"/>
</dbReference>
<gene>
    <name evidence="2" type="ORF">BJ684DRAFT_15474</name>
</gene>
<dbReference type="Proteomes" id="UP000267251">
    <property type="component" value="Unassembled WGS sequence"/>
</dbReference>
<protein>
    <submittedName>
        <fullName evidence="2">Uncharacterized protein</fullName>
    </submittedName>
</protein>
<reference evidence="3" key="1">
    <citation type="journal article" date="2018" name="Nat. Microbiol.">
        <title>Leveraging single-cell genomics to expand the fungal tree of life.</title>
        <authorList>
            <person name="Ahrendt S.R."/>
            <person name="Quandt C.A."/>
            <person name="Ciobanu D."/>
            <person name="Clum A."/>
            <person name="Salamov A."/>
            <person name="Andreopoulos B."/>
            <person name="Cheng J.F."/>
            <person name="Woyke T."/>
            <person name="Pelin A."/>
            <person name="Henrissat B."/>
            <person name="Reynolds N.K."/>
            <person name="Benny G.L."/>
            <person name="Smith M.E."/>
            <person name="James T.Y."/>
            <person name="Grigoriev I.V."/>
        </authorList>
    </citation>
    <scope>NUCLEOTIDE SEQUENCE [LARGE SCALE GENOMIC DNA]</scope>
</reference>
<name>A0A4P9Y7F7_9FUNG</name>
<organism evidence="2 3">
    <name type="scientific">Piptocephalis cylindrospora</name>
    <dbReference type="NCBI Taxonomy" id="1907219"/>
    <lineage>
        <taxon>Eukaryota</taxon>
        <taxon>Fungi</taxon>
        <taxon>Fungi incertae sedis</taxon>
        <taxon>Zoopagomycota</taxon>
        <taxon>Zoopagomycotina</taxon>
        <taxon>Zoopagomycetes</taxon>
        <taxon>Zoopagales</taxon>
        <taxon>Piptocephalidaceae</taxon>
        <taxon>Piptocephalis</taxon>
    </lineage>
</organism>
<evidence type="ECO:0000256" key="1">
    <source>
        <dbReference type="SAM" id="MobiDB-lite"/>
    </source>
</evidence>
<feature type="region of interest" description="Disordered" evidence="1">
    <location>
        <begin position="42"/>
        <end position="67"/>
    </location>
</feature>
<evidence type="ECO:0000313" key="2">
    <source>
        <dbReference type="EMBL" id="RKP14181.1"/>
    </source>
</evidence>
<keyword evidence="3" id="KW-1185">Reference proteome</keyword>
<dbReference type="AlphaFoldDB" id="A0A4P9Y7F7"/>
<sequence length="828" mass="93729">MRGQVTSHDQRQRILNHAIVEVMVPALPAGFLVTRSDPLNLARNHSTHDESPPTAGISPSDTAPVDTEITLDGDGISSARREFEEGNPESLDEFLGRFTFEDDDIFPASCEDIHTVIYGFPSNSPPTPRPLKFKSSMPPRFPSAEIHIDVDSFLWNLESLPLTVPITIFPNPKTWLNITGNHTYIHSPGLRKNVLMSNTPHCLFGEIDHDITVYVVFPRMTPDILPANQDYLPRSIRDQWYTEVVFKAISRTASHRIIQYLQDDPGRAESLLGNWSTGLHLQPTVAQRMSLEMRTIVNSNENLTQIFGGFIFHASAKGMKNKTTIPLEDLQDDSTRRQWMDVVIGRFVDVFGDEGRATMQMDVGAEVMPSPAAVEENGPLHFLWRSEVTKELKMGMPVAPRRHEWWLTDAVAGAVADLGPNGAIEVGSPSPPISYFQTYHVDKTLLALKKGHWMEKLQGKDMTWKRGRMSESWEMMRDGVCAGARRSWAARAEGRISSQAFYRDRTWSGIIPLCQDIVQNPANYHYALPSPLVSRYKAVNLWVIREGIIQTDSLDETESDQFADQRRGFRDLMASVYRGLYRGIAFAPDRSIVFGPRNRVRIDGFGLARSIALSKRHMYPVGKVSWLSSRACPMGLDQDTRARPGVPLEGIPVEIEMEGLPDHGSDGRMMDADWTPQMAASTIIDLFKGDMIRLTEHYQTASNITSWTLEQVRMAIPMRMEGPISRRTNARSWRELYEYIFPRANGDLNLYRNPPRWGRVGYLEAYFVQCTLLSRHQTDLPVGSPRAFDDELWRLFRGIDCVTRPYIRNKFVEGYGGSIFIDLPEGSQ</sequence>
<dbReference type="OrthoDB" id="3243290at2759"/>
<proteinExistence type="predicted"/>
<evidence type="ECO:0000313" key="3">
    <source>
        <dbReference type="Proteomes" id="UP000267251"/>
    </source>
</evidence>